<gene>
    <name evidence="7" type="ORF">EV199_1958</name>
</gene>
<dbReference type="SUPFAM" id="SSF52833">
    <property type="entry name" value="Thioredoxin-like"/>
    <property type="match status" value="1"/>
</dbReference>
<dbReference type="InterPro" id="IPR017937">
    <property type="entry name" value="Thioredoxin_CS"/>
</dbReference>
<evidence type="ECO:0000256" key="5">
    <source>
        <dbReference type="SAM" id="SignalP"/>
    </source>
</evidence>
<keyword evidence="4" id="KW-0676">Redox-active center</keyword>
<evidence type="ECO:0000313" key="8">
    <source>
        <dbReference type="Proteomes" id="UP000293874"/>
    </source>
</evidence>
<keyword evidence="7" id="KW-0413">Isomerase</keyword>
<evidence type="ECO:0000313" key="7">
    <source>
        <dbReference type="EMBL" id="RZS76081.1"/>
    </source>
</evidence>
<keyword evidence="3" id="KW-1015">Disulfide bond</keyword>
<evidence type="ECO:0000256" key="1">
    <source>
        <dbReference type="ARBA" id="ARBA00004196"/>
    </source>
</evidence>
<dbReference type="Proteomes" id="UP000293874">
    <property type="component" value="Unassembled WGS sequence"/>
</dbReference>
<feature type="domain" description="Thioredoxin" evidence="6">
    <location>
        <begin position="210"/>
        <end position="364"/>
    </location>
</feature>
<dbReference type="PROSITE" id="PS51352">
    <property type="entry name" value="THIOREDOXIN_2"/>
    <property type="match status" value="1"/>
</dbReference>
<evidence type="ECO:0000256" key="4">
    <source>
        <dbReference type="ARBA" id="ARBA00023284"/>
    </source>
</evidence>
<dbReference type="GO" id="GO:0016853">
    <property type="term" value="F:isomerase activity"/>
    <property type="evidence" value="ECO:0007669"/>
    <property type="project" value="UniProtKB-KW"/>
</dbReference>
<dbReference type="GO" id="GO:0030313">
    <property type="term" value="C:cell envelope"/>
    <property type="evidence" value="ECO:0007669"/>
    <property type="project" value="UniProtKB-SubCell"/>
</dbReference>
<dbReference type="Gene3D" id="3.40.30.10">
    <property type="entry name" value="Glutaredoxin"/>
    <property type="match status" value="1"/>
</dbReference>
<name>A0A4Q7N4Z3_9BACT</name>
<organism evidence="7 8">
    <name type="scientific">Pseudobacter ginsenosidimutans</name>
    <dbReference type="NCBI Taxonomy" id="661488"/>
    <lineage>
        <taxon>Bacteria</taxon>
        <taxon>Pseudomonadati</taxon>
        <taxon>Bacteroidota</taxon>
        <taxon>Chitinophagia</taxon>
        <taxon>Chitinophagales</taxon>
        <taxon>Chitinophagaceae</taxon>
        <taxon>Pseudobacter</taxon>
    </lineage>
</organism>
<protein>
    <submittedName>
        <fullName evidence="7">Thiol-disulfide isomerase/thioredoxin</fullName>
    </submittedName>
</protein>
<keyword evidence="5" id="KW-0732">Signal</keyword>
<dbReference type="InterPro" id="IPR036249">
    <property type="entry name" value="Thioredoxin-like_sf"/>
</dbReference>
<dbReference type="InterPro" id="IPR050553">
    <property type="entry name" value="Thioredoxin_ResA/DsbE_sf"/>
</dbReference>
<evidence type="ECO:0000256" key="2">
    <source>
        <dbReference type="ARBA" id="ARBA00022748"/>
    </source>
</evidence>
<feature type="signal peptide" evidence="5">
    <location>
        <begin position="1"/>
        <end position="26"/>
    </location>
</feature>
<dbReference type="PANTHER" id="PTHR42852">
    <property type="entry name" value="THIOL:DISULFIDE INTERCHANGE PROTEIN DSBE"/>
    <property type="match status" value="1"/>
</dbReference>
<dbReference type="InterPro" id="IPR013740">
    <property type="entry name" value="Redoxin"/>
</dbReference>
<comment type="caution">
    <text evidence="7">The sequence shown here is derived from an EMBL/GenBank/DDBJ whole genome shotgun (WGS) entry which is preliminary data.</text>
</comment>
<dbReference type="PROSITE" id="PS00194">
    <property type="entry name" value="THIOREDOXIN_1"/>
    <property type="match status" value="1"/>
</dbReference>
<dbReference type="PANTHER" id="PTHR42852:SF6">
    <property type="entry name" value="THIOL:DISULFIDE INTERCHANGE PROTEIN DSBE"/>
    <property type="match status" value="1"/>
</dbReference>
<comment type="subcellular location">
    <subcellularLocation>
        <location evidence="1">Cell envelope</location>
    </subcellularLocation>
</comment>
<evidence type="ECO:0000259" key="6">
    <source>
        <dbReference type="PROSITE" id="PS51352"/>
    </source>
</evidence>
<dbReference type="AlphaFoldDB" id="A0A4Q7N4Z3"/>
<keyword evidence="2" id="KW-0201">Cytochrome c-type biogenesis</keyword>
<accession>A0A4Q7N4Z3</accession>
<dbReference type="GO" id="GO:0017004">
    <property type="term" value="P:cytochrome complex assembly"/>
    <property type="evidence" value="ECO:0007669"/>
    <property type="project" value="UniProtKB-KW"/>
</dbReference>
<dbReference type="InterPro" id="IPR013766">
    <property type="entry name" value="Thioredoxin_domain"/>
</dbReference>
<sequence length="366" mass="41405">MKKNGCSRRMLVAGIGAMLLLTNVTAQSGKGFVLKGKIDGLKDGSLVSLLSFENDTLSKTISKGARFVLKGILKQETGFYFLSLDTAKYHSTEDGRSNTLWLVNEKMELTGKINSLKQLHLKGSEVQHDWEEFKNLQDRYVKEAAWPAIPAMQEYIDRHTNSLFAPIVLRMQPPEIQNKAYEHLSERVKQSAAGQELAKLVDRNHAVTRFAARDSIPDFKFSDRNGDSVSILSVASKHKYTLIDFWASWCGPCRASFPKLDKVYQKFNSKGFNIVGISLDEKKPDWLKALEDENPIWFQGLDNLDEVSKNIFGIKSIPGYLLIDSSGKIIQSQIRSFAVYEQIQTYKGKSLVDDLQEMLELLLKEK</sequence>
<keyword evidence="8" id="KW-1185">Reference proteome</keyword>
<dbReference type="EMBL" id="SGXA01000001">
    <property type="protein sequence ID" value="RZS76081.1"/>
    <property type="molecule type" value="Genomic_DNA"/>
</dbReference>
<proteinExistence type="predicted"/>
<reference evidence="7 8" key="1">
    <citation type="submission" date="2019-02" db="EMBL/GenBank/DDBJ databases">
        <title>Genomic Encyclopedia of Type Strains, Phase IV (KMG-IV): sequencing the most valuable type-strain genomes for metagenomic binning, comparative biology and taxonomic classification.</title>
        <authorList>
            <person name="Goeker M."/>
        </authorList>
    </citation>
    <scope>NUCLEOTIDE SEQUENCE [LARGE SCALE GENOMIC DNA]</scope>
    <source>
        <strain evidence="7 8">DSM 18116</strain>
    </source>
</reference>
<dbReference type="Pfam" id="PF08534">
    <property type="entry name" value="Redoxin"/>
    <property type="match status" value="1"/>
</dbReference>
<evidence type="ECO:0000256" key="3">
    <source>
        <dbReference type="ARBA" id="ARBA00023157"/>
    </source>
</evidence>
<dbReference type="InterPro" id="IPR025380">
    <property type="entry name" value="DUF4369"/>
</dbReference>
<feature type="chain" id="PRO_5020332061" evidence="5">
    <location>
        <begin position="27"/>
        <end position="366"/>
    </location>
</feature>
<dbReference type="Pfam" id="PF14289">
    <property type="entry name" value="DUF4369"/>
    <property type="match status" value="1"/>
</dbReference>
<dbReference type="CDD" id="cd02966">
    <property type="entry name" value="TlpA_like_family"/>
    <property type="match status" value="1"/>
</dbReference>